<gene>
    <name evidence="1" type="ORF">LWI28_024555</name>
</gene>
<dbReference type="EMBL" id="JAJSOW010000107">
    <property type="protein sequence ID" value="KAI9157570.1"/>
    <property type="molecule type" value="Genomic_DNA"/>
</dbReference>
<comment type="caution">
    <text evidence="1">The sequence shown here is derived from an EMBL/GenBank/DDBJ whole genome shotgun (WGS) entry which is preliminary data.</text>
</comment>
<protein>
    <submittedName>
        <fullName evidence="1">Uncharacterized protein</fullName>
    </submittedName>
</protein>
<organism evidence="1 2">
    <name type="scientific">Acer negundo</name>
    <name type="common">Box elder</name>
    <dbReference type="NCBI Taxonomy" id="4023"/>
    <lineage>
        <taxon>Eukaryota</taxon>
        <taxon>Viridiplantae</taxon>
        <taxon>Streptophyta</taxon>
        <taxon>Embryophyta</taxon>
        <taxon>Tracheophyta</taxon>
        <taxon>Spermatophyta</taxon>
        <taxon>Magnoliopsida</taxon>
        <taxon>eudicotyledons</taxon>
        <taxon>Gunneridae</taxon>
        <taxon>Pentapetalae</taxon>
        <taxon>rosids</taxon>
        <taxon>malvids</taxon>
        <taxon>Sapindales</taxon>
        <taxon>Sapindaceae</taxon>
        <taxon>Hippocastanoideae</taxon>
        <taxon>Acereae</taxon>
        <taxon>Acer</taxon>
    </lineage>
</organism>
<reference evidence="1" key="1">
    <citation type="journal article" date="2022" name="Plant J.">
        <title>Strategies of tolerance reflected in two North American maple genomes.</title>
        <authorList>
            <person name="McEvoy S.L."/>
            <person name="Sezen U.U."/>
            <person name="Trouern-Trend A."/>
            <person name="McMahon S.M."/>
            <person name="Schaberg P.G."/>
            <person name="Yang J."/>
            <person name="Wegrzyn J.L."/>
            <person name="Swenson N.G."/>
        </authorList>
    </citation>
    <scope>NUCLEOTIDE SEQUENCE</scope>
    <source>
        <strain evidence="1">91603</strain>
    </source>
</reference>
<evidence type="ECO:0000313" key="1">
    <source>
        <dbReference type="EMBL" id="KAI9157570.1"/>
    </source>
</evidence>
<reference evidence="1" key="2">
    <citation type="submission" date="2023-02" db="EMBL/GenBank/DDBJ databases">
        <authorList>
            <person name="Swenson N.G."/>
            <person name="Wegrzyn J.L."/>
            <person name="Mcevoy S.L."/>
        </authorList>
    </citation>
    <scope>NUCLEOTIDE SEQUENCE</scope>
    <source>
        <strain evidence="1">91603</strain>
        <tissue evidence="1">Leaf</tissue>
    </source>
</reference>
<name>A0AAD5IAM3_ACENE</name>
<dbReference type="AlphaFoldDB" id="A0AAD5IAM3"/>
<keyword evidence="2" id="KW-1185">Reference proteome</keyword>
<dbReference type="Proteomes" id="UP001064489">
    <property type="component" value="Chromosome 12"/>
</dbReference>
<proteinExistence type="predicted"/>
<accession>A0AAD5IAM3</accession>
<sequence length="130" mass="15246">MRNQLKDSLKTPEEERYSGKITRHDHFDDLTDIDNALNKVPEHLVIEERRRYTESCFGHLLRMDRGMKFSAGIVHRLLIRDGNCGAHTLRLIEYLAANRDTFDWSENEMGTIREKMAVKVYCNSKDWSSS</sequence>
<evidence type="ECO:0000313" key="2">
    <source>
        <dbReference type="Proteomes" id="UP001064489"/>
    </source>
</evidence>